<proteinExistence type="inferred from homology"/>
<dbReference type="PANTHER" id="PTHR30572">
    <property type="entry name" value="MEMBRANE COMPONENT OF TRANSPORTER-RELATED"/>
    <property type="match status" value="1"/>
</dbReference>
<organism evidence="9 10">
    <name type="scientific">Eubacterium segne</name>
    <dbReference type="NCBI Taxonomy" id="2763045"/>
    <lineage>
        <taxon>Bacteria</taxon>
        <taxon>Bacillati</taxon>
        <taxon>Bacillota</taxon>
        <taxon>Clostridia</taxon>
        <taxon>Eubacteriales</taxon>
        <taxon>Eubacteriaceae</taxon>
        <taxon>Eubacterium</taxon>
    </lineage>
</organism>
<evidence type="ECO:0000256" key="7">
    <source>
        <dbReference type="SAM" id="Phobius"/>
    </source>
</evidence>
<dbReference type="EMBL" id="JACOOZ010000006">
    <property type="protein sequence ID" value="MBC5668185.1"/>
    <property type="molecule type" value="Genomic_DNA"/>
</dbReference>
<evidence type="ECO:0000256" key="5">
    <source>
        <dbReference type="ARBA" id="ARBA00023136"/>
    </source>
</evidence>
<accession>A0ABR7F5T9</accession>
<comment type="subcellular location">
    <subcellularLocation>
        <location evidence="1">Cell membrane</location>
        <topology evidence="1">Multi-pass membrane protein</topology>
    </subcellularLocation>
</comment>
<feature type="transmembrane region" description="Helical" evidence="7">
    <location>
        <begin position="318"/>
        <end position="339"/>
    </location>
</feature>
<dbReference type="InterPro" id="IPR050250">
    <property type="entry name" value="Macrolide_Exporter_MacB"/>
</dbReference>
<comment type="caution">
    <text evidence="9">The sequence shown here is derived from an EMBL/GenBank/DDBJ whole genome shotgun (WGS) entry which is preliminary data.</text>
</comment>
<dbReference type="Pfam" id="PF02687">
    <property type="entry name" value="FtsX"/>
    <property type="match status" value="1"/>
</dbReference>
<feature type="transmembrane region" description="Helical" evidence="7">
    <location>
        <begin position="272"/>
        <end position="298"/>
    </location>
</feature>
<evidence type="ECO:0000256" key="6">
    <source>
        <dbReference type="ARBA" id="ARBA00038076"/>
    </source>
</evidence>
<keyword evidence="4 7" id="KW-1133">Transmembrane helix</keyword>
<keyword evidence="2" id="KW-1003">Cell membrane</keyword>
<feature type="transmembrane region" description="Helical" evidence="7">
    <location>
        <begin position="226"/>
        <end position="251"/>
    </location>
</feature>
<evidence type="ECO:0000259" key="8">
    <source>
        <dbReference type="Pfam" id="PF02687"/>
    </source>
</evidence>
<evidence type="ECO:0000256" key="4">
    <source>
        <dbReference type="ARBA" id="ARBA00022989"/>
    </source>
</evidence>
<evidence type="ECO:0000313" key="10">
    <source>
        <dbReference type="Proteomes" id="UP000597877"/>
    </source>
</evidence>
<name>A0ABR7F5T9_9FIRM</name>
<dbReference type="Proteomes" id="UP000597877">
    <property type="component" value="Unassembled WGS sequence"/>
</dbReference>
<dbReference type="InterPro" id="IPR003838">
    <property type="entry name" value="ABC3_permease_C"/>
</dbReference>
<evidence type="ECO:0000256" key="1">
    <source>
        <dbReference type="ARBA" id="ARBA00004651"/>
    </source>
</evidence>
<dbReference type="RefSeq" id="WP_186840458.1">
    <property type="nucleotide sequence ID" value="NZ_JACOOZ010000006.1"/>
</dbReference>
<evidence type="ECO:0000256" key="3">
    <source>
        <dbReference type="ARBA" id="ARBA00022692"/>
    </source>
</evidence>
<feature type="domain" description="ABC3 transporter permease C-terminal" evidence="8">
    <location>
        <begin position="231"/>
        <end position="342"/>
    </location>
</feature>
<comment type="similarity">
    <text evidence="6">Belongs to the ABC-4 integral membrane protein family.</text>
</comment>
<keyword evidence="5 7" id="KW-0472">Membrane</keyword>
<reference evidence="9 10" key="1">
    <citation type="submission" date="2020-08" db="EMBL/GenBank/DDBJ databases">
        <title>Genome public.</title>
        <authorList>
            <person name="Liu C."/>
            <person name="Sun Q."/>
        </authorList>
    </citation>
    <scope>NUCLEOTIDE SEQUENCE [LARGE SCALE GENOMIC DNA]</scope>
    <source>
        <strain evidence="9 10">BX4</strain>
    </source>
</reference>
<keyword evidence="3 7" id="KW-0812">Transmembrane</keyword>
<gene>
    <name evidence="9" type="ORF">H8S00_09340</name>
</gene>
<dbReference type="PANTHER" id="PTHR30572:SF4">
    <property type="entry name" value="ABC TRANSPORTER PERMEASE YTRF"/>
    <property type="match status" value="1"/>
</dbReference>
<evidence type="ECO:0000256" key="2">
    <source>
        <dbReference type="ARBA" id="ARBA00022475"/>
    </source>
</evidence>
<evidence type="ECO:0000313" key="9">
    <source>
        <dbReference type="EMBL" id="MBC5668185.1"/>
    </source>
</evidence>
<sequence>MVIGFFVGSLFLSVGASLVKENYNYILDCNSGDYSKQLNIDMKINEGLNIEKIKSIFQKLGKYGEIQILSLGGVETDNGVLQIVPVEAKNQGDWHIPIINGNYLDGQCGQVVLGKDAADALKSKKGKNVSINGKKYNVRGICGRENRETIWDNAIYMEFEDYISSFGNDFYNPQKKNNYIMVLKNGKDEFINEFGDIEQKLSNYGVEIVYEEMERNIDGSSLDNSIAITAIASCLVFFIAIINIINLMNYWMMERKKEIGIMKAMGALNGFIIKWVVVEMTMISSMGAILALFIQFVINVLFKSMLVSYGVNINLSFTNLLLAILVSALCGVISALLIVRKSVMFNPIEVISCE</sequence>
<protein>
    <submittedName>
        <fullName evidence="9">ABC transporter permease</fullName>
    </submittedName>
</protein>
<keyword evidence="10" id="KW-1185">Reference proteome</keyword>